<dbReference type="GO" id="GO:0052645">
    <property type="term" value="P:F420-0 metabolic process"/>
    <property type="evidence" value="ECO:0007669"/>
    <property type="project" value="UniProtKB-UniRule"/>
</dbReference>
<keyword evidence="3 5" id="KW-0547">Nucleotide-binding</keyword>
<dbReference type="Gene3D" id="3.90.550.10">
    <property type="entry name" value="Spore Coat Polysaccharide Biosynthesis Protein SpsA, Chain A"/>
    <property type="match status" value="1"/>
</dbReference>
<accession>A0AAW9RQH1</accession>
<proteinExistence type="inferred from homology"/>
<reference evidence="6 7" key="1">
    <citation type="submission" date="2024-02" db="EMBL/GenBank/DDBJ databases">
        <title>A novel Wenzhouxiangellaceae bacterium, isolated from coastal sediments.</title>
        <authorList>
            <person name="Du Z.-J."/>
            <person name="Ye Y.-Q."/>
            <person name="Zhang X.-Y."/>
        </authorList>
    </citation>
    <scope>NUCLEOTIDE SEQUENCE [LARGE SCALE GENOMIC DNA]</scope>
    <source>
        <strain evidence="6 7">CH-27</strain>
    </source>
</reference>
<comment type="pathway">
    <text evidence="5">Cofactor biosynthesis; coenzyme F420 biosynthesis.</text>
</comment>
<dbReference type="InterPro" id="IPR002835">
    <property type="entry name" value="CofC"/>
</dbReference>
<dbReference type="PANTHER" id="PTHR40392">
    <property type="entry name" value="2-PHOSPHO-L-LACTATE GUANYLYLTRANSFERASE"/>
    <property type="match status" value="1"/>
</dbReference>
<dbReference type="SUPFAM" id="SSF53448">
    <property type="entry name" value="Nucleotide-diphospho-sugar transferases"/>
    <property type="match status" value="1"/>
</dbReference>
<keyword evidence="2 5" id="KW-0548">Nucleotidyltransferase</keyword>
<dbReference type="GO" id="GO:0043814">
    <property type="term" value="F:phospholactate guanylyltransferase activity"/>
    <property type="evidence" value="ECO:0007669"/>
    <property type="project" value="InterPro"/>
</dbReference>
<dbReference type="InterPro" id="IPR029044">
    <property type="entry name" value="Nucleotide-diphossugar_trans"/>
</dbReference>
<evidence type="ECO:0000256" key="4">
    <source>
        <dbReference type="ARBA" id="ARBA00023134"/>
    </source>
</evidence>
<dbReference type="EMBL" id="JAZHOG010000018">
    <property type="protein sequence ID" value="MEJ8569766.1"/>
    <property type="molecule type" value="Genomic_DNA"/>
</dbReference>
<dbReference type="AlphaFoldDB" id="A0AAW9RQH1"/>
<evidence type="ECO:0000313" key="7">
    <source>
        <dbReference type="Proteomes" id="UP001359886"/>
    </source>
</evidence>
<dbReference type="PANTHER" id="PTHR40392:SF1">
    <property type="entry name" value="2-PHOSPHO-L-LACTATE GUANYLYLTRANSFERASE"/>
    <property type="match status" value="1"/>
</dbReference>
<evidence type="ECO:0000313" key="6">
    <source>
        <dbReference type="EMBL" id="MEJ8569766.1"/>
    </source>
</evidence>
<comment type="function">
    <text evidence="5">Guanylyltransferase that catalyzes the activation of (2R)-3-phosphoglycerate (3PG) as 3-[(R)-glyceryl]-diphospho-5'-guanosine, via the condensation of 3PG with GTP. It is involved in the biosynthesis of a derivative of the hydride carrier cofactor coenzyme F420, 3PG-F420.</text>
</comment>
<comment type="caution">
    <text evidence="6">The sequence shown here is derived from an EMBL/GenBank/DDBJ whole genome shotgun (WGS) entry which is preliminary data.</text>
</comment>
<evidence type="ECO:0000256" key="5">
    <source>
        <dbReference type="HAMAP-Rule" id="MF_02114"/>
    </source>
</evidence>
<gene>
    <name evidence="6" type="primary">cofC</name>
    <name evidence="5" type="synonym">fbiD</name>
    <name evidence="6" type="ORF">V3330_19210</name>
</gene>
<dbReference type="GO" id="GO:0005525">
    <property type="term" value="F:GTP binding"/>
    <property type="evidence" value="ECO:0007669"/>
    <property type="project" value="UniProtKB-KW"/>
</dbReference>
<keyword evidence="1 5" id="KW-0808">Transferase</keyword>
<comment type="similarity">
    <text evidence="5">Belongs to the CofC family.</text>
</comment>
<dbReference type="HAMAP" id="MF_02114">
    <property type="entry name" value="CofC"/>
    <property type="match status" value="1"/>
</dbReference>
<dbReference type="EC" id="2.7.7.106" evidence="5"/>
<dbReference type="NCBIfam" id="TIGR03552">
    <property type="entry name" value="F420_cofC"/>
    <property type="match status" value="1"/>
</dbReference>
<evidence type="ECO:0000256" key="1">
    <source>
        <dbReference type="ARBA" id="ARBA00022679"/>
    </source>
</evidence>
<name>A0AAW9RQH1_9GAMM</name>
<evidence type="ECO:0000256" key="2">
    <source>
        <dbReference type="ARBA" id="ARBA00022695"/>
    </source>
</evidence>
<organism evidence="6 7">
    <name type="scientific">Elongatibacter sediminis</name>
    <dbReference type="NCBI Taxonomy" id="3119006"/>
    <lineage>
        <taxon>Bacteria</taxon>
        <taxon>Pseudomonadati</taxon>
        <taxon>Pseudomonadota</taxon>
        <taxon>Gammaproteobacteria</taxon>
        <taxon>Chromatiales</taxon>
        <taxon>Wenzhouxiangellaceae</taxon>
        <taxon>Elongatibacter</taxon>
    </lineage>
</organism>
<keyword evidence="4 5" id="KW-0342">GTP-binding</keyword>
<dbReference type="Pfam" id="PF01983">
    <property type="entry name" value="CofC"/>
    <property type="match status" value="1"/>
</dbReference>
<dbReference type="RefSeq" id="WP_354697093.1">
    <property type="nucleotide sequence ID" value="NZ_JAZHOG010000018.1"/>
</dbReference>
<sequence>MSTWALVPLKNLAQAKARLAPRANAALRRALVLAMADDVLAALTGVDCIERVVLVSNEPEAGRLLHEQRLDVFYTSDHEGLNSELEEATAYAAAQGADRVLIIHADLPWLTAESLDAFVSQCPEETVCVARDKIGTGTNAVLSPLPLPVPLVFGQESLPAFQANGRKLGVDIQVTDDPALAEDIDHPDDFTKLVSEQEAGRSPGPATAQLLQDLENYRAERAG</sequence>
<evidence type="ECO:0000256" key="3">
    <source>
        <dbReference type="ARBA" id="ARBA00022741"/>
    </source>
</evidence>
<comment type="catalytic activity">
    <reaction evidence="5">
        <text>(2R)-3-phosphoglycerate + GTP + H(+) = 3-[(R)-glyceryl]-diphospho-5'-guanosine + diphosphate</text>
        <dbReference type="Rhea" id="RHEA:63440"/>
        <dbReference type="ChEBI" id="CHEBI:15378"/>
        <dbReference type="ChEBI" id="CHEBI:33019"/>
        <dbReference type="ChEBI" id="CHEBI:37565"/>
        <dbReference type="ChEBI" id="CHEBI:58272"/>
        <dbReference type="ChEBI" id="CHEBI:147306"/>
        <dbReference type="EC" id="2.7.7.106"/>
    </reaction>
</comment>
<keyword evidence="7" id="KW-1185">Reference proteome</keyword>
<protein>
    <recommendedName>
        <fullName evidence="5">3-phospho-D-glycerate guanylyltransferase</fullName>
        <shortName evidence="5">3PG guanylyltransferase</shortName>
        <ecNumber evidence="5">2.7.7.106</ecNumber>
    </recommendedName>
</protein>
<dbReference type="Proteomes" id="UP001359886">
    <property type="component" value="Unassembled WGS sequence"/>
</dbReference>